<keyword evidence="3" id="KW-1185">Reference proteome</keyword>
<organism evidence="2 3">
    <name type="scientific">Danaus chrysippus</name>
    <name type="common">African queen</name>
    <dbReference type="NCBI Taxonomy" id="151541"/>
    <lineage>
        <taxon>Eukaryota</taxon>
        <taxon>Metazoa</taxon>
        <taxon>Ecdysozoa</taxon>
        <taxon>Arthropoda</taxon>
        <taxon>Hexapoda</taxon>
        <taxon>Insecta</taxon>
        <taxon>Pterygota</taxon>
        <taxon>Neoptera</taxon>
        <taxon>Endopterygota</taxon>
        <taxon>Lepidoptera</taxon>
        <taxon>Glossata</taxon>
        <taxon>Ditrysia</taxon>
        <taxon>Papilionoidea</taxon>
        <taxon>Nymphalidae</taxon>
        <taxon>Danainae</taxon>
        <taxon>Danaini</taxon>
        <taxon>Danaina</taxon>
        <taxon>Danaus</taxon>
        <taxon>Anosia</taxon>
    </lineage>
</organism>
<protein>
    <submittedName>
        <fullName evidence="2">(African queen) hypothetical protein</fullName>
    </submittedName>
</protein>
<comment type="caution">
    <text evidence="2">The sequence shown here is derived from an EMBL/GenBank/DDBJ whole genome shotgun (WGS) entry which is preliminary data.</text>
</comment>
<evidence type="ECO:0000313" key="2">
    <source>
        <dbReference type="EMBL" id="CAG9563150.1"/>
    </source>
</evidence>
<proteinExistence type="predicted"/>
<feature type="chain" id="PRO_5035304255" evidence="1">
    <location>
        <begin position="24"/>
        <end position="104"/>
    </location>
</feature>
<dbReference type="OrthoDB" id="6927674at2759"/>
<sequence>MTRPFTHLAVFIVILQLLIHVSASPYSVLDFKSLFANPVSDFIKLLSRSNSSEPKSVSENHAYNTEKGKDVRTGTKMIDVPLNVLKKCPDGSFPDVKGVCRNLW</sequence>
<name>A0A8J2QHL0_9NEOP</name>
<dbReference type="AlphaFoldDB" id="A0A8J2QHL0"/>
<accession>A0A8J2QHL0</accession>
<dbReference type="Proteomes" id="UP000789524">
    <property type="component" value="Unassembled WGS sequence"/>
</dbReference>
<evidence type="ECO:0000313" key="3">
    <source>
        <dbReference type="Proteomes" id="UP000789524"/>
    </source>
</evidence>
<dbReference type="EMBL" id="CAKASE010000049">
    <property type="protein sequence ID" value="CAG9563150.1"/>
    <property type="molecule type" value="Genomic_DNA"/>
</dbReference>
<evidence type="ECO:0000256" key="1">
    <source>
        <dbReference type="SAM" id="SignalP"/>
    </source>
</evidence>
<gene>
    <name evidence="2" type="ORF">DCHRY22_LOCUS4354</name>
</gene>
<feature type="signal peptide" evidence="1">
    <location>
        <begin position="1"/>
        <end position="23"/>
    </location>
</feature>
<keyword evidence="1" id="KW-0732">Signal</keyword>
<reference evidence="2" key="1">
    <citation type="submission" date="2021-09" db="EMBL/GenBank/DDBJ databases">
        <authorList>
            <person name="Martin H S."/>
        </authorList>
    </citation>
    <scope>NUCLEOTIDE SEQUENCE</scope>
</reference>